<dbReference type="EMBL" id="BARS01042096">
    <property type="protein sequence ID" value="GAG39393.1"/>
    <property type="molecule type" value="Genomic_DNA"/>
</dbReference>
<name>X0XRV3_9ZZZZ</name>
<reference evidence="2" key="1">
    <citation type="journal article" date="2014" name="Front. Microbiol.">
        <title>High frequency of phylogenetically diverse reductive dehalogenase-homologous genes in deep subseafloor sedimentary metagenomes.</title>
        <authorList>
            <person name="Kawai M."/>
            <person name="Futagami T."/>
            <person name="Toyoda A."/>
            <person name="Takaki Y."/>
            <person name="Nishi S."/>
            <person name="Hori S."/>
            <person name="Arai W."/>
            <person name="Tsubouchi T."/>
            <person name="Morono Y."/>
            <person name="Uchiyama I."/>
            <person name="Ito T."/>
            <person name="Fujiyama A."/>
            <person name="Inagaki F."/>
            <person name="Takami H."/>
        </authorList>
    </citation>
    <scope>NUCLEOTIDE SEQUENCE</scope>
    <source>
        <strain evidence="2">Expedition CK06-06</strain>
    </source>
</reference>
<proteinExistence type="predicted"/>
<gene>
    <name evidence="2" type="ORF">S01H1_63925</name>
</gene>
<evidence type="ECO:0000256" key="1">
    <source>
        <dbReference type="SAM" id="Phobius"/>
    </source>
</evidence>
<dbReference type="AlphaFoldDB" id="X0XRV3"/>
<feature type="transmembrane region" description="Helical" evidence="1">
    <location>
        <begin position="12"/>
        <end position="29"/>
    </location>
</feature>
<protein>
    <submittedName>
        <fullName evidence="2">Uncharacterized protein</fullName>
    </submittedName>
</protein>
<feature type="non-terminal residue" evidence="2">
    <location>
        <position position="76"/>
    </location>
</feature>
<comment type="caution">
    <text evidence="2">The sequence shown here is derived from an EMBL/GenBank/DDBJ whole genome shotgun (WGS) entry which is preliminary data.</text>
</comment>
<keyword evidence="1" id="KW-0472">Membrane</keyword>
<organism evidence="2">
    <name type="scientific">marine sediment metagenome</name>
    <dbReference type="NCBI Taxonomy" id="412755"/>
    <lineage>
        <taxon>unclassified sequences</taxon>
        <taxon>metagenomes</taxon>
        <taxon>ecological metagenomes</taxon>
    </lineage>
</organism>
<accession>X0XRV3</accession>
<keyword evidence="1" id="KW-1133">Transmembrane helix</keyword>
<sequence length="76" mass="8637">MIEKLRELIPFFFWTVVCALVTWGAWTIVTSREKIPETNGNNGNPRVDTIPPAVVDQPMFEEVAADGAVRWTLYLD</sequence>
<keyword evidence="1" id="KW-0812">Transmembrane</keyword>
<evidence type="ECO:0000313" key="2">
    <source>
        <dbReference type="EMBL" id="GAG39393.1"/>
    </source>
</evidence>